<evidence type="ECO:0000313" key="1">
    <source>
        <dbReference type="EMBL" id="QAA32600.1"/>
    </source>
</evidence>
<name>A0A3R5X250_9CLOT</name>
<keyword evidence="1" id="KW-0808">Transferase</keyword>
<dbReference type="InterPro" id="IPR010719">
    <property type="entry name" value="MnmM_MeTrfase"/>
</dbReference>
<dbReference type="PANTHER" id="PTHR35276">
    <property type="entry name" value="S-ADENOSYL-L-METHIONINE-DEPENDENT METHYLTRANSFERASES SUPERFAMILY PROTEIN"/>
    <property type="match status" value="1"/>
</dbReference>
<organism evidence="1 2">
    <name type="scientific">Clostridium manihotivorum</name>
    <dbReference type="NCBI Taxonomy" id="2320868"/>
    <lineage>
        <taxon>Bacteria</taxon>
        <taxon>Bacillati</taxon>
        <taxon>Bacillota</taxon>
        <taxon>Clostridia</taxon>
        <taxon>Eubacteriales</taxon>
        <taxon>Clostridiaceae</taxon>
        <taxon>Clostridium</taxon>
    </lineage>
</organism>
<dbReference type="Gene3D" id="3.40.50.150">
    <property type="entry name" value="Vaccinia Virus protein VP39"/>
    <property type="match status" value="1"/>
</dbReference>
<sequence length="180" mass="20366">MFKYVGDISNLTHYIIENFLDNKEVAIDATLGNGHDSDFLSELFKEVISFDIQEMAVKKYAEKDKANVKLILDSHEFLEKYIDKPVDCIMYNLGFLPGGSKEVTTLTDSTMKSLCSAVKILSPGGIITIALYNGHEEGKKETHEVIEFARNLDKKCYGVMHHSYLNRNNCPPELVVIEKK</sequence>
<dbReference type="AlphaFoldDB" id="A0A3R5X250"/>
<dbReference type="EMBL" id="CP025746">
    <property type="protein sequence ID" value="QAA32600.1"/>
    <property type="molecule type" value="Genomic_DNA"/>
</dbReference>
<dbReference type="OrthoDB" id="9792989at2"/>
<protein>
    <submittedName>
        <fullName evidence="1">rRNA methylase</fullName>
    </submittedName>
</protein>
<gene>
    <name evidence="1" type="ORF">C1I91_13665</name>
</gene>
<keyword evidence="2" id="KW-1185">Reference proteome</keyword>
<dbReference type="Proteomes" id="UP000286268">
    <property type="component" value="Chromosome"/>
</dbReference>
<dbReference type="SUPFAM" id="SSF53335">
    <property type="entry name" value="S-adenosyl-L-methionine-dependent methyltransferases"/>
    <property type="match status" value="1"/>
</dbReference>
<keyword evidence="1" id="KW-0489">Methyltransferase</keyword>
<dbReference type="GO" id="GO:0032259">
    <property type="term" value="P:methylation"/>
    <property type="evidence" value="ECO:0007669"/>
    <property type="project" value="UniProtKB-KW"/>
</dbReference>
<accession>A0A3R5X250</accession>
<dbReference type="InterPro" id="IPR029063">
    <property type="entry name" value="SAM-dependent_MTases_sf"/>
</dbReference>
<reference evidence="1 2" key="1">
    <citation type="submission" date="2018-01" db="EMBL/GenBank/DDBJ databases">
        <title>Genome Sequencing and Assembly of Anaerobacter polyendosporus strain CT4.</title>
        <authorList>
            <person name="Tachaapaikoon C."/>
            <person name="Sutheeworapong S."/>
            <person name="Jenjaroenpun P."/>
            <person name="Wongsurawat T."/>
            <person name="Nookeaw I."/>
            <person name="Cheawchanlertfa P."/>
            <person name="Kosugi A."/>
            <person name="Cheevadhanarak S."/>
            <person name="Ratanakhanokchai K."/>
        </authorList>
    </citation>
    <scope>NUCLEOTIDE SEQUENCE [LARGE SCALE GENOMIC DNA]</scope>
    <source>
        <strain evidence="1 2">CT4</strain>
    </source>
</reference>
<proteinExistence type="predicted"/>
<dbReference type="KEGG" id="cmah:C1I91_13665"/>
<dbReference type="PANTHER" id="PTHR35276:SF1">
    <property type="entry name" value="TRNA (MNM(5)S(2)U34)-METHYLTRANSFERASE, CHLOROPLASTIC"/>
    <property type="match status" value="1"/>
</dbReference>
<dbReference type="RefSeq" id="WP_128213387.1">
    <property type="nucleotide sequence ID" value="NZ_CP025746.1"/>
</dbReference>
<dbReference type="GO" id="GO:0008168">
    <property type="term" value="F:methyltransferase activity"/>
    <property type="evidence" value="ECO:0007669"/>
    <property type="project" value="UniProtKB-KW"/>
</dbReference>
<evidence type="ECO:0000313" key="2">
    <source>
        <dbReference type="Proteomes" id="UP000286268"/>
    </source>
</evidence>
<dbReference type="Pfam" id="PF06962">
    <property type="entry name" value="rRNA_methylase"/>
    <property type="match status" value="1"/>
</dbReference>